<accession>A0A4Z1B6U6</accession>
<name>A0A4Z1B6U6_9FLAO</name>
<gene>
    <name evidence="7" type="ORF">E4J94_12470</name>
</gene>
<comment type="caution">
    <text evidence="7">The sequence shown here is derived from an EMBL/GenBank/DDBJ whole genome shotgun (WGS) entry which is preliminary data.</text>
</comment>
<dbReference type="OrthoDB" id="1160671at2"/>
<dbReference type="InterPro" id="IPR013249">
    <property type="entry name" value="RNA_pol_sigma70_r4_t2"/>
</dbReference>
<evidence type="ECO:0000256" key="2">
    <source>
        <dbReference type="ARBA" id="ARBA00023015"/>
    </source>
</evidence>
<keyword evidence="2" id="KW-0805">Transcription regulation</keyword>
<dbReference type="InterPro" id="IPR039425">
    <property type="entry name" value="RNA_pol_sigma-70-like"/>
</dbReference>
<dbReference type="Gene3D" id="1.10.10.10">
    <property type="entry name" value="Winged helix-like DNA-binding domain superfamily/Winged helix DNA-binding domain"/>
    <property type="match status" value="1"/>
</dbReference>
<evidence type="ECO:0000259" key="6">
    <source>
        <dbReference type="Pfam" id="PF08281"/>
    </source>
</evidence>
<reference evidence="7 8" key="1">
    <citation type="submission" date="2019-03" db="EMBL/GenBank/DDBJ databases">
        <title>Empedobacter tilapiae sp. nov., isolated from an intestine of Nile tilapia Oreochromis niloticus.</title>
        <authorList>
            <person name="Kim Y.-O."/>
            <person name="Yoon J.-H."/>
        </authorList>
    </citation>
    <scope>NUCLEOTIDE SEQUENCE [LARGE SCALE GENOMIC DNA]</scope>
    <source>
        <strain evidence="7 8">MRS2</strain>
    </source>
</reference>
<evidence type="ECO:0000313" key="8">
    <source>
        <dbReference type="Proteomes" id="UP000297998"/>
    </source>
</evidence>
<dbReference type="PANTHER" id="PTHR43133:SF51">
    <property type="entry name" value="RNA POLYMERASE SIGMA FACTOR"/>
    <property type="match status" value="1"/>
</dbReference>
<evidence type="ECO:0000313" key="7">
    <source>
        <dbReference type="EMBL" id="TGN26158.1"/>
    </source>
</evidence>
<dbReference type="Pfam" id="PF04542">
    <property type="entry name" value="Sigma70_r2"/>
    <property type="match status" value="1"/>
</dbReference>
<dbReference type="GO" id="GO:0006352">
    <property type="term" value="P:DNA-templated transcription initiation"/>
    <property type="evidence" value="ECO:0007669"/>
    <property type="project" value="InterPro"/>
</dbReference>
<dbReference type="InterPro" id="IPR007627">
    <property type="entry name" value="RNA_pol_sigma70_r2"/>
</dbReference>
<dbReference type="GO" id="GO:0016987">
    <property type="term" value="F:sigma factor activity"/>
    <property type="evidence" value="ECO:0007669"/>
    <property type="project" value="UniProtKB-KW"/>
</dbReference>
<dbReference type="SUPFAM" id="SSF88659">
    <property type="entry name" value="Sigma3 and sigma4 domains of RNA polymerase sigma factors"/>
    <property type="match status" value="1"/>
</dbReference>
<dbReference type="CDD" id="cd06171">
    <property type="entry name" value="Sigma70_r4"/>
    <property type="match status" value="1"/>
</dbReference>
<feature type="domain" description="RNA polymerase sigma-70 region 2" evidence="5">
    <location>
        <begin position="29"/>
        <end position="95"/>
    </location>
</feature>
<dbReference type="AlphaFoldDB" id="A0A4Z1B6U6"/>
<protein>
    <submittedName>
        <fullName evidence="7">RNA polymerase sigma factor</fullName>
    </submittedName>
</protein>
<evidence type="ECO:0000256" key="3">
    <source>
        <dbReference type="ARBA" id="ARBA00023082"/>
    </source>
</evidence>
<dbReference type="Proteomes" id="UP000297998">
    <property type="component" value="Unassembled WGS sequence"/>
</dbReference>
<proteinExistence type="inferred from homology"/>
<keyword evidence="4" id="KW-0804">Transcription</keyword>
<keyword evidence="3" id="KW-0731">Sigma factor</keyword>
<sequence>MLKIENTPYNDKELLDLCEAGQELGYSKLYQKYSKQVYNTVLRLVSEESEAEDLTQDIFISFFGDIQKMKSVDYLGAWFKRVAINKSISHLRKRKVYFTDIENTQLIDESEEELVEMEHLEGRIAEVQSAIEALSVESRTIVNLFLFENIPQEEIGKMLGMTSATVRSKYHRAKNKIAQTLQQTIYYE</sequence>
<dbReference type="PANTHER" id="PTHR43133">
    <property type="entry name" value="RNA POLYMERASE ECF-TYPE SIGMA FACTO"/>
    <property type="match status" value="1"/>
</dbReference>
<dbReference type="SUPFAM" id="SSF88946">
    <property type="entry name" value="Sigma2 domain of RNA polymerase sigma factors"/>
    <property type="match status" value="1"/>
</dbReference>
<dbReference type="InterPro" id="IPR013325">
    <property type="entry name" value="RNA_pol_sigma_r2"/>
</dbReference>
<comment type="similarity">
    <text evidence="1">Belongs to the sigma-70 factor family. ECF subfamily.</text>
</comment>
<evidence type="ECO:0000256" key="4">
    <source>
        <dbReference type="ARBA" id="ARBA00023163"/>
    </source>
</evidence>
<organism evidence="7 8">
    <name type="scientific">Empedobacter tilapiae</name>
    <dbReference type="NCBI Taxonomy" id="2491114"/>
    <lineage>
        <taxon>Bacteria</taxon>
        <taxon>Pseudomonadati</taxon>
        <taxon>Bacteroidota</taxon>
        <taxon>Flavobacteriia</taxon>
        <taxon>Flavobacteriales</taxon>
        <taxon>Weeksellaceae</taxon>
        <taxon>Empedobacter</taxon>
    </lineage>
</organism>
<keyword evidence="8" id="KW-1185">Reference proteome</keyword>
<dbReference type="NCBIfam" id="TIGR02937">
    <property type="entry name" value="sigma70-ECF"/>
    <property type="match status" value="1"/>
</dbReference>
<dbReference type="InterPro" id="IPR014284">
    <property type="entry name" value="RNA_pol_sigma-70_dom"/>
</dbReference>
<dbReference type="GO" id="GO:0003677">
    <property type="term" value="F:DNA binding"/>
    <property type="evidence" value="ECO:0007669"/>
    <property type="project" value="InterPro"/>
</dbReference>
<dbReference type="Pfam" id="PF08281">
    <property type="entry name" value="Sigma70_r4_2"/>
    <property type="match status" value="1"/>
</dbReference>
<dbReference type="InterPro" id="IPR036388">
    <property type="entry name" value="WH-like_DNA-bd_sf"/>
</dbReference>
<dbReference type="InterPro" id="IPR013324">
    <property type="entry name" value="RNA_pol_sigma_r3/r4-like"/>
</dbReference>
<evidence type="ECO:0000259" key="5">
    <source>
        <dbReference type="Pfam" id="PF04542"/>
    </source>
</evidence>
<evidence type="ECO:0000256" key="1">
    <source>
        <dbReference type="ARBA" id="ARBA00010641"/>
    </source>
</evidence>
<dbReference type="EMBL" id="SRPE01000008">
    <property type="protein sequence ID" value="TGN26158.1"/>
    <property type="molecule type" value="Genomic_DNA"/>
</dbReference>
<dbReference type="Gene3D" id="1.10.1740.10">
    <property type="match status" value="1"/>
</dbReference>
<feature type="domain" description="RNA polymerase sigma factor 70 region 4 type 2" evidence="6">
    <location>
        <begin position="126"/>
        <end position="177"/>
    </location>
</feature>